<evidence type="ECO:0000313" key="1">
    <source>
        <dbReference type="EMBL" id="KKM93794.1"/>
    </source>
</evidence>
<protein>
    <submittedName>
        <fullName evidence="1">Uncharacterized protein</fullName>
    </submittedName>
</protein>
<gene>
    <name evidence="1" type="ORF">LCGC14_1204830</name>
</gene>
<dbReference type="EMBL" id="LAZR01006221">
    <property type="protein sequence ID" value="KKM93794.1"/>
    <property type="molecule type" value="Genomic_DNA"/>
</dbReference>
<dbReference type="AlphaFoldDB" id="A0A0F9LFW9"/>
<comment type="caution">
    <text evidence="1">The sequence shown here is derived from an EMBL/GenBank/DDBJ whole genome shotgun (WGS) entry which is preliminary data.</text>
</comment>
<reference evidence="1" key="1">
    <citation type="journal article" date="2015" name="Nature">
        <title>Complex archaea that bridge the gap between prokaryotes and eukaryotes.</title>
        <authorList>
            <person name="Spang A."/>
            <person name="Saw J.H."/>
            <person name="Jorgensen S.L."/>
            <person name="Zaremba-Niedzwiedzka K."/>
            <person name="Martijn J."/>
            <person name="Lind A.E."/>
            <person name="van Eijk R."/>
            <person name="Schleper C."/>
            <person name="Guy L."/>
            <person name="Ettema T.J."/>
        </authorList>
    </citation>
    <scope>NUCLEOTIDE SEQUENCE</scope>
</reference>
<sequence length="109" mass="12402">MANNSGKFIADNLMNQKIEIFMGLDNEWIAYADGDVQSYTIIVAIPIDFDDESGILTLTNDRGQEFYLSENNIQIFWKEGMGFKLIENTSSTIRTGKQWLKGPKGRDIM</sequence>
<proteinExistence type="predicted"/>
<name>A0A0F9LFW9_9ZZZZ</name>
<accession>A0A0F9LFW9</accession>
<organism evidence="1">
    <name type="scientific">marine sediment metagenome</name>
    <dbReference type="NCBI Taxonomy" id="412755"/>
    <lineage>
        <taxon>unclassified sequences</taxon>
        <taxon>metagenomes</taxon>
        <taxon>ecological metagenomes</taxon>
    </lineage>
</organism>